<sequence length="358" mass="38547">MSARSQTPPLKIAVMGAGLIGRRHIEGILAEPRTTLSAVIDPSDAGRDFATSKGAAWFSTFAEAIARVRPDGVIVATPNQLHVTNALNVIAAGIPVLVEKPIADRAQAAVALVDAGSKAGVPILVGHHRRHNPMIRQAKQILDSGRLGKILTVQGTFWVAKPDGYFDVSWRRAEGAGPAFINLIHDVDLFRYFFGEVEAVHAMETNSVRMHSVEDSIAILLRFASGVLGTLNASDAVPSPWSFEMTTAENPAFPQQDQSCYQIGGTGGSLAIPQLAVWTNASKPDWLEPLVQERVPFEPADPLAIQLRHFCDVIRREAEPLVSGAEGLATLRVIEAIKASARSGETIRLGERSVRPLI</sequence>
<dbReference type="PANTHER" id="PTHR43377">
    <property type="entry name" value="BILIVERDIN REDUCTASE A"/>
    <property type="match status" value="1"/>
</dbReference>
<dbReference type="SUPFAM" id="SSF51735">
    <property type="entry name" value="NAD(P)-binding Rossmann-fold domains"/>
    <property type="match status" value="1"/>
</dbReference>
<dbReference type="Pfam" id="PF22725">
    <property type="entry name" value="GFO_IDH_MocA_C3"/>
    <property type="match status" value="1"/>
</dbReference>
<dbReference type="GO" id="GO:0000166">
    <property type="term" value="F:nucleotide binding"/>
    <property type="evidence" value="ECO:0007669"/>
    <property type="project" value="InterPro"/>
</dbReference>
<comment type="caution">
    <text evidence="3">The sequence shown here is derived from an EMBL/GenBank/DDBJ whole genome shotgun (WGS) entry which is preliminary data.</text>
</comment>
<evidence type="ECO:0000259" key="2">
    <source>
        <dbReference type="Pfam" id="PF22725"/>
    </source>
</evidence>
<protein>
    <submittedName>
        <fullName evidence="3">Oxidoreductase</fullName>
    </submittedName>
</protein>
<dbReference type="InterPro" id="IPR000683">
    <property type="entry name" value="Gfo/Idh/MocA-like_OxRdtase_N"/>
</dbReference>
<dbReference type="SUPFAM" id="SSF55347">
    <property type="entry name" value="Glyceraldehyde-3-phosphate dehydrogenase-like, C-terminal domain"/>
    <property type="match status" value="1"/>
</dbReference>
<gene>
    <name evidence="3" type="ORF">AS026_32845</name>
</gene>
<dbReference type="RefSeq" id="WP_062369080.1">
    <property type="nucleotide sequence ID" value="NZ_LNCD01000033.1"/>
</dbReference>
<dbReference type="AlphaFoldDB" id="A0A109JXL9"/>
<dbReference type="Proteomes" id="UP000068164">
    <property type="component" value="Unassembled WGS sequence"/>
</dbReference>
<keyword evidence="4" id="KW-1185">Reference proteome</keyword>
<dbReference type="InterPro" id="IPR051450">
    <property type="entry name" value="Gfo/Idh/MocA_Oxidoreductases"/>
</dbReference>
<feature type="domain" description="Gfo/Idh/MocA-like oxidoreductase N-terminal" evidence="1">
    <location>
        <begin position="10"/>
        <end position="127"/>
    </location>
</feature>
<dbReference type="Gene3D" id="3.30.360.10">
    <property type="entry name" value="Dihydrodipicolinate Reductase, domain 2"/>
    <property type="match status" value="1"/>
</dbReference>
<dbReference type="InterPro" id="IPR055170">
    <property type="entry name" value="GFO_IDH_MocA-like_dom"/>
</dbReference>
<name>A0A109JXL9_9HYPH</name>
<dbReference type="EMBL" id="LNCD01000033">
    <property type="protein sequence ID" value="KWV56995.1"/>
    <property type="molecule type" value="Genomic_DNA"/>
</dbReference>
<dbReference type="OrthoDB" id="9792935at2"/>
<evidence type="ECO:0000313" key="4">
    <source>
        <dbReference type="Proteomes" id="UP000068164"/>
    </source>
</evidence>
<dbReference type="PANTHER" id="PTHR43377:SF8">
    <property type="entry name" value="BLR3664 PROTEIN"/>
    <property type="match status" value="1"/>
</dbReference>
<feature type="domain" description="GFO/IDH/MocA-like oxidoreductase" evidence="2">
    <location>
        <begin position="135"/>
        <end position="270"/>
    </location>
</feature>
<reference evidence="3 4" key="1">
    <citation type="submission" date="2015-11" db="EMBL/GenBank/DDBJ databases">
        <title>Draft Genome Sequence of the Strain BR 10423 (Rhizobium sp.) isolated from nodules of Mimosa pudica.</title>
        <authorList>
            <person name="Barauna A.C."/>
            <person name="Zilli J.E."/>
            <person name="Simoes-Araujo J.L."/>
            <person name="Reis V.M."/>
            <person name="James E.K."/>
            <person name="Reis F.B.Jr."/>
            <person name="Rouws L.F."/>
            <person name="Passos S.R."/>
            <person name="Gois S.R."/>
        </authorList>
    </citation>
    <scope>NUCLEOTIDE SEQUENCE [LARGE SCALE GENOMIC DNA]</scope>
    <source>
        <strain evidence="3 4">BR10423</strain>
    </source>
</reference>
<dbReference type="Pfam" id="PF01408">
    <property type="entry name" value="GFO_IDH_MocA"/>
    <property type="match status" value="1"/>
</dbReference>
<organism evidence="3 4">
    <name type="scientific">Rhizobium altiplani</name>
    <dbReference type="NCBI Taxonomy" id="1864509"/>
    <lineage>
        <taxon>Bacteria</taxon>
        <taxon>Pseudomonadati</taxon>
        <taxon>Pseudomonadota</taxon>
        <taxon>Alphaproteobacteria</taxon>
        <taxon>Hyphomicrobiales</taxon>
        <taxon>Rhizobiaceae</taxon>
        <taxon>Rhizobium/Agrobacterium group</taxon>
        <taxon>Rhizobium</taxon>
    </lineage>
</organism>
<dbReference type="Gene3D" id="3.40.50.720">
    <property type="entry name" value="NAD(P)-binding Rossmann-like Domain"/>
    <property type="match status" value="1"/>
</dbReference>
<evidence type="ECO:0000259" key="1">
    <source>
        <dbReference type="Pfam" id="PF01408"/>
    </source>
</evidence>
<proteinExistence type="predicted"/>
<evidence type="ECO:0000313" key="3">
    <source>
        <dbReference type="EMBL" id="KWV56995.1"/>
    </source>
</evidence>
<accession>A0A109JXL9</accession>
<dbReference type="InterPro" id="IPR036291">
    <property type="entry name" value="NAD(P)-bd_dom_sf"/>
</dbReference>